<comment type="caution">
    <text evidence="7">The sequence shown here is derived from an EMBL/GenBank/DDBJ whole genome shotgun (WGS) entry which is preliminary data.</text>
</comment>
<dbReference type="InterPro" id="IPR036864">
    <property type="entry name" value="Zn2-C6_fun-type_DNA-bd_sf"/>
</dbReference>
<dbReference type="OrthoDB" id="39175at2759"/>
<dbReference type="GO" id="GO:0000981">
    <property type="term" value="F:DNA-binding transcription factor activity, RNA polymerase II-specific"/>
    <property type="evidence" value="ECO:0007669"/>
    <property type="project" value="InterPro"/>
</dbReference>
<dbReference type="SUPFAM" id="SSF57701">
    <property type="entry name" value="Zn2/Cys6 DNA-binding domain"/>
    <property type="match status" value="1"/>
</dbReference>
<evidence type="ECO:0000256" key="4">
    <source>
        <dbReference type="ARBA" id="ARBA00023242"/>
    </source>
</evidence>
<gene>
    <name evidence="7" type="ORF">BS47DRAFT_1085144</name>
</gene>
<dbReference type="AlphaFoldDB" id="A0A9P6BA63"/>
<evidence type="ECO:0000256" key="3">
    <source>
        <dbReference type="ARBA" id="ARBA00023163"/>
    </source>
</evidence>
<protein>
    <recommendedName>
        <fullName evidence="6">Zn(2)-C6 fungal-type domain-containing protein</fullName>
    </recommendedName>
</protein>
<evidence type="ECO:0000313" key="7">
    <source>
        <dbReference type="EMBL" id="KAF9519735.1"/>
    </source>
</evidence>
<evidence type="ECO:0000256" key="5">
    <source>
        <dbReference type="SAM" id="MobiDB-lite"/>
    </source>
</evidence>
<keyword evidence="4" id="KW-0539">Nucleus</keyword>
<dbReference type="InterPro" id="IPR050675">
    <property type="entry name" value="OAF3"/>
</dbReference>
<dbReference type="Pfam" id="PF00172">
    <property type="entry name" value="Zn_clus"/>
    <property type="match status" value="1"/>
</dbReference>
<keyword evidence="1" id="KW-0805">Transcription regulation</keyword>
<dbReference type="Gene3D" id="4.10.240.10">
    <property type="entry name" value="Zn(2)-C6 fungal-type DNA-binding domain"/>
    <property type="match status" value="1"/>
</dbReference>
<keyword evidence="2" id="KW-0238">DNA-binding</keyword>
<dbReference type="PANTHER" id="PTHR31069">
    <property type="entry name" value="OLEATE-ACTIVATED TRANSCRIPTION FACTOR 1-RELATED"/>
    <property type="match status" value="1"/>
</dbReference>
<dbReference type="PANTHER" id="PTHR31069:SF32">
    <property type="entry name" value="ARGININE METABOLISM REGULATION PROTEIN II"/>
    <property type="match status" value="1"/>
</dbReference>
<accession>A0A9P6BA63</accession>
<proteinExistence type="predicted"/>
<dbReference type="GO" id="GO:0003677">
    <property type="term" value="F:DNA binding"/>
    <property type="evidence" value="ECO:0007669"/>
    <property type="project" value="UniProtKB-KW"/>
</dbReference>
<dbReference type="CDD" id="cd00067">
    <property type="entry name" value="GAL4"/>
    <property type="match status" value="1"/>
</dbReference>
<feature type="domain" description="Zn(2)-C6 fungal-type" evidence="6">
    <location>
        <begin position="17"/>
        <end position="48"/>
    </location>
</feature>
<feature type="compositionally biased region" description="Basic and acidic residues" evidence="5">
    <location>
        <begin position="45"/>
        <end position="69"/>
    </location>
</feature>
<keyword evidence="3" id="KW-0804">Transcription</keyword>
<evidence type="ECO:0000256" key="2">
    <source>
        <dbReference type="ARBA" id="ARBA00023125"/>
    </source>
</evidence>
<feature type="compositionally biased region" description="Polar residues" evidence="5">
    <location>
        <begin position="138"/>
        <end position="152"/>
    </location>
</feature>
<dbReference type="Proteomes" id="UP000886523">
    <property type="component" value="Unassembled WGS sequence"/>
</dbReference>
<keyword evidence="8" id="KW-1185">Reference proteome</keyword>
<evidence type="ECO:0000259" key="6">
    <source>
        <dbReference type="PROSITE" id="PS50048"/>
    </source>
</evidence>
<name>A0A9P6BA63_9AGAM</name>
<dbReference type="PROSITE" id="PS50048">
    <property type="entry name" value="ZN2_CY6_FUNGAL_2"/>
    <property type="match status" value="1"/>
</dbReference>
<organism evidence="7 8">
    <name type="scientific">Hydnum rufescens UP504</name>
    <dbReference type="NCBI Taxonomy" id="1448309"/>
    <lineage>
        <taxon>Eukaryota</taxon>
        <taxon>Fungi</taxon>
        <taxon>Dikarya</taxon>
        <taxon>Basidiomycota</taxon>
        <taxon>Agaricomycotina</taxon>
        <taxon>Agaricomycetes</taxon>
        <taxon>Cantharellales</taxon>
        <taxon>Hydnaceae</taxon>
        <taxon>Hydnum</taxon>
    </lineage>
</organism>
<dbReference type="InterPro" id="IPR001138">
    <property type="entry name" value="Zn2Cys6_DnaBD"/>
</dbReference>
<evidence type="ECO:0000256" key="1">
    <source>
        <dbReference type="ARBA" id="ARBA00023015"/>
    </source>
</evidence>
<sequence>MDPAKEAGKDRRRVYLACHQCRSRKIKCDGAHPVCSTCIRRRSPKCDYDDEPRRRGPDRHPRVHTHPDLEPLSSIHPRRSQKRFSNDVGTSPATPSSTQSPPDTTPDVSAIISRTGLSKRPPTPPGGSLDSSRLYPSPSASGVFQQGSGNETLTHDLFGGSLSMRPSHSYLHHPETRLPRQMIPSYFLLFLTRAVHPGSFPALGLEPSPSTGSETRVEASHSYRTPQTNLIQISVVTAL</sequence>
<evidence type="ECO:0000313" key="8">
    <source>
        <dbReference type="Proteomes" id="UP000886523"/>
    </source>
</evidence>
<dbReference type="PROSITE" id="PS00463">
    <property type="entry name" value="ZN2_CY6_FUNGAL_1"/>
    <property type="match status" value="1"/>
</dbReference>
<dbReference type="EMBL" id="MU128916">
    <property type="protein sequence ID" value="KAF9519735.1"/>
    <property type="molecule type" value="Genomic_DNA"/>
</dbReference>
<feature type="region of interest" description="Disordered" evidence="5">
    <location>
        <begin position="45"/>
        <end position="160"/>
    </location>
</feature>
<dbReference type="SMART" id="SM00066">
    <property type="entry name" value="GAL4"/>
    <property type="match status" value="1"/>
</dbReference>
<dbReference type="GO" id="GO:0008270">
    <property type="term" value="F:zinc ion binding"/>
    <property type="evidence" value="ECO:0007669"/>
    <property type="project" value="InterPro"/>
</dbReference>
<reference evidence="7" key="1">
    <citation type="journal article" date="2020" name="Nat. Commun.">
        <title>Large-scale genome sequencing of mycorrhizal fungi provides insights into the early evolution of symbiotic traits.</title>
        <authorList>
            <person name="Miyauchi S."/>
            <person name="Kiss E."/>
            <person name="Kuo A."/>
            <person name="Drula E."/>
            <person name="Kohler A."/>
            <person name="Sanchez-Garcia M."/>
            <person name="Morin E."/>
            <person name="Andreopoulos B."/>
            <person name="Barry K.W."/>
            <person name="Bonito G."/>
            <person name="Buee M."/>
            <person name="Carver A."/>
            <person name="Chen C."/>
            <person name="Cichocki N."/>
            <person name="Clum A."/>
            <person name="Culley D."/>
            <person name="Crous P.W."/>
            <person name="Fauchery L."/>
            <person name="Girlanda M."/>
            <person name="Hayes R.D."/>
            <person name="Keri Z."/>
            <person name="LaButti K."/>
            <person name="Lipzen A."/>
            <person name="Lombard V."/>
            <person name="Magnuson J."/>
            <person name="Maillard F."/>
            <person name="Murat C."/>
            <person name="Nolan M."/>
            <person name="Ohm R.A."/>
            <person name="Pangilinan J."/>
            <person name="Pereira M.F."/>
            <person name="Perotto S."/>
            <person name="Peter M."/>
            <person name="Pfister S."/>
            <person name="Riley R."/>
            <person name="Sitrit Y."/>
            <person name="Stielow J.B."/>
            <person name="Szollosi G."/>
            <person name="Zifcakova L."/>
            <person name="Stursova M."/>
            <person name="Spatafora J.W."/>
            <person name="Tedersoo L."/>
            <person name="Vaario L.M."/>
            <person name="Yamada A."/>
            <person name="Yan M."/>
            <person name="Wang P."/>
            <person name="Xu J."/>
            <person name="Bruns T."/>
            <person name="Baldrian P."/>
            <person name="Vilgalys R."/>
            <person name="Dunand C."/>
            <person name="Henrissat B."/>
            <person name="Grigoriev I.V."/>
            <person name="Hibbett D."/>
            <person name="Nagy L.G."/>
            <person name="Martin F.M."/>
        </authorList>
    </citation>
    <scope>NUCLEOTIDE SEQUENCE</scope>
    <source>
        <strain evidence="7">UP504</strain>
    </source>
</reference>
<feature type="compositionally biased region" description="Low complexity" evidence="5">
    <location>
        <begin position="90"/>
        <end position="109"/>
    </location>
</feature>